<protein>
    <submittedName>
        <fullName evidence="1">16360_t:CDS:1</fullName>
    </submittedName>
</protein>
<evidence type="ECO:0000313" key="2">
    <source>
        <dbReference type="Proteomes" id="UP000789901"/>
    </source>
</evidence>
<evidence type="ECO:0000313" key="1">
    <source>
        <dbReference type="EMBL" id="CAG8850502.1"/>
    </source>
</evidence>
<accession>A0ABN7X8T6</accession>
<organism evidence="1 2">
    <name type="scientific">Gigaspora margarita</name>
    <dbReference type="NCBI Taxonomy" id="4874"/>
    <lineage>
        <taxon>Eukaryota</taxon>
        <taxon>Fungi</taxon>
        <taxon>Fungi incertae sedis</taxon>
        <taxon>Mucoromycota</taxon>
        <taxon>Glomeromycotina</taxon>
        <taxon>Glomeromycetes</taxon>
        <taxon>Diversisporales</taxon>
        <taxon>Gigasporaceae</taxon>
        <taxon>Gigaspora</taxon>
    </lineage>
</organism>
<keyword evidence="2" id="KW-1185">Reference proteome</keyword>
<feature type="non-terminal residue" evidence="1">
    <location>
        <position position="53"/>
    </location>
</feature>
<comment type="caution">
    <text evidence="1">The sequence shown here is derived from an EMBL/GenBank/DDBJ whole genome shotgun (WGS) entry which is preliminary data.</text>
</comment>
<dbReference type="Proteomes" id="UP000789901">
    <property type="component" value="Unassembled WGS sequence"/>
</dbReference>
<gene>
    <name evidence="1" type="ORF">GMARGA_LOCUS40241</name>
</gene>
<name>A0ABN7X8T6_GIGMA</name>
<dbReference type="EMBL" id="CAJVQB010101378">
    <property type="protein sequence ID" value="CAG8850502.1"/>
    <property type="molecule type" value="Genomic_DNA"/>
</dbReference>
<sequence>MDDRIFASDFIIVKVITIFLSGITNMSCVQSIVNALQKPNSVIIYDEYDELII</sequence>
<proteinExistence type="predicted"/>
<reference evidence="1 2" key="1">
    <citation type="submission" date="2021-06" db="EMBL/GenBank/DDBJ databases">
        <authorList>
            <person name="Kallberg Y."/>
            <person name="Tangrot J."/>
            <person name="Rosling A."/>
        </authorList>
    </citation>
    <scope>NUCLEOTIDE SEQUENCE [LARGE SCALE GENOMIC DNA]</scope>
    <source>
        <strain evidence="1 2">120-4 pot B 10/14</strain>
    </source>
</reference>